<sequence>MGAEAKRSTLPTSRSGAGNRRRQIHKTFNNVKITILCGFVTILVLRGTIGVGNLGGALDADSDKKVVEDIERILREIRTEADPEDDGAAQFSPLPRELNHSGQRHALWCRSRRLHRW</sequence>
<keyword evidence="3" id="KW-1185">Reference proteome</keyword>
<accession>A0A835VFV2</accession>
<dbReference type="EMBL" id="JADCNL010000001">
    <property type="protein sequence ID" value="KAG0497287.1"/>
    <property type="molecule type" value="Genomic_DNA"/>
</dbReference>
<name>A0A835VFV2_VANPL</name>
<reference evidence="2 3" key="1">
    <citation type="journal article" date="2020" name="Nat. Food">
        <title>A phased Vanilla planifolia genome enables genetic improvement of flavour and production.</title>
        <authorList>
            <person name="Hasing T."/>
            <person name="Tang H."/>
            <person name="Brym M."/>
            <person name="Khazi F."/>
            <person name="Huang T."/>
            <person name="Chambers A.H."/>
        </authorList>
    </citation>
    <scope>NUCLEOTIDE SEQUENCE [LARGE SCALE GENOMIC DNA]</scope>
    <source>
        <tissue evidence="2">Leaf</tissue>
    </source>
</reference>
<protein>
    <submittedName>
        <fullName evidence="2">Uncharacterized protein</fullName>
    </submittedName>
</protein>
<comment type="caution">
    <text evidence="2">The sequence shown here is derived from an EMBL/GenBank/DDBJ whole genome shotgun (WGS) entry which is preliminary data.</text>
</comment>
<evidence type="ECO:0000313" key="3">
    <source>
        <dbReference type="Proteomes" id="UP000636800"/>
    </source>
</evidence>
<evidence type="ECO:0000313" key="2">
    <source>
        <dbReference type="EMBL" id="KAG0497287.1"/>
    </source>
</evidence>
<gene>
    <name evidence="2" type="ORF">HPP92_001978</name>
</gene>
<feature type="region of interest" description="Disordered" evidence="1">
    <location>
        <begin position="1"/>
        <end position="22"/>
    </location>
</feature>
<organism evidence="2 3">
    <name type="scientific">Vanilla planifolia</name>
    <name type="common">Vanilla</name>
    <dbReference type="NCBI Taxonomy" id="51239"/>
    <lineage>
        <taxon>Eukaryota</taxon>
        <taxon>Viridiplantae</taxon>
        <taxon>Streptophyta</taxon>
        <taxon>Embryophyta</taxon>
        <taxon>Tracheophyta</taxon>
        <taxon>Spermatophyta</taxon>
        <taxon>Magnoliopsida</taxon>
        <taxon>Liliopsida</taxon>
        <taxon>Asparagales</taxon>
        <taxon>Orchidaceae</taxon>
        <taxon>Vanilloideae</taxon>
        <taxon>Vanilleae</taxon>
        <taxon>Vanilla</taxon>
    </lineage>
</organism>
<dbReference type="AlphaFoldDB" id="A0A835VFV2"/>
<evidence type="ECO:0000256" key="1">
    <source>
        <dbReference type="SAM" id="MobiDB-lite"/>
    </source>
</evidence>
<proteinExistence type="predicted"/>
<dbReference type="Proteomes" id="UP000636800">
    <property type="component" value="Chromosome 1"/>
</dbReference>